<dbReference type="GeneID" id="19301806"/>
<proteinExistence type="predicted"/>
<protein>
    <recommendedName>
        <fullName evidence="4">SMP domain-containing protein</fullName>
    </recommendedName>
</protein>
<dbReference type="EMBL" id="KB469301">
    <property type="protein sequence ID" value="EPQ55624.1"/>
    <property type="molecule type" value="Genomic_DNA"/>
</dbReference>
<feature type="compositionally biased region" description="Basic and acidic residues" evidence="1">
    <location>
        <begin position="40"/>
        <end position="54"/>
    </location>
</feature>
<feature type="region of interest" description="Disordered" evidence="1">
    <location>
        <begin position="1"/>
        <end position="90"/>
    </location>
</feature>
<dbReference type="Proteomes" id="UP000030669">
    <property type="component" value="Unassembled WGS sequence"/>
</dbReference>
<name>S7RRM5_GLOTA</name>
<feature type="compositionally biased region" description="Polar residues" evidence="1">
    <location>
        <begin position="13"/>
        <end position="31"/>
    </location>
</feature>
<evidence type="ECO:0000256" key="1">
    <source>
        <dbReference type="SAM" id="MobiDB-lite"/>
    </source>
</evidence>
<evidence type="ECO:0000313" key="3">
    <source>
        <dbReference type="Proteomes" id="UP000030669"/>
    </source>
</evidence>
<sequence>MSAARHPEGSEPSYGTSLSWTLKESAASTTADAVPALGLTEKEARKLESEEHKALGYRPPSDSLAAQAKSEASMNPQGAGGTELNRAELRGLAQADAARVEAERGNL</sequence>
<dbReference type="RefSeq" id="XP_007865694.1">
    <property type="nucleotide sequence ID" value="XM_007867503.1"/>
</dbReference>
<evidence type="ECO:0008006" key="4">
    <source>
        <dbReference type="Google" id="ProtNLM"/>
    </source>
</evidence>
<keyword evidence="3" id="KW-1185">Reference proteome</keyword>
<evidence type="ECO:0000313" key="2">
    <source>
        <dbReference type="EMBL" id="EPQ55624.1"/>
    </source>
</evidence>
<reference evidence="2 3" key="1">
    <citation type="journal article" date="2012" name="Science">
        <title>The Paleozoic origin of enzymatic lignin decomposition reconstructed from 31 fungal genomes.</title>
        <authorList>
            <person name="Floudas D."/>
            <person name="Binder M."/>
            <person name="Riley R."/>
            <person name="Barry K."/>
            <person name="Blanchette R.A."/>
            <person name="Henrissat B."/>
            <person name="Martinez A.T."/>
            <person name="Otillar R."/>
            <person name="Spatafora J.W."/>
            <person name="Yadav J.S."/>
            <person name="Aerts A."/>
            <person name="Benoit I."/>
            <person name="Boyd A."/>
            <person name="Carlson A."/>
            <person name="Copeland A."/>
            <person name="Coutinho P.M."/>
            <person name="de Vries R.P."/>
            <person name="Ferreira P."/>
            <person name="Findley K."/>
            <person name="Foster B."/>
            <person name="Gaskell J."/>
            <person name="Glotzer D."/>
            <person name="Gorecki P."/>
            <person name="Heitman J."/>
            <person name="Hesse C."/>
            <person name="Hori C."/>
            <person name="Igarashi K."/>
            <person name="Jurgens J.A."/>
            <person name="Kallen N."/>
            <person name="Kersten P."/>
            <person name="Kohler A."/>
            <person name="Kuees U."/>
            <person name="Kumar T.K.A."/>
            <person name="Kuo A."/>
            <person name="LaButti K."/>
            <person name="Larrondo L.F."/>
            <person name="Lindquist E."/>
            <person name="Ling A."/>
            <person name="Lombard V."/>
            <person name="Lucas S."/>
            <person name="Lundell T."/>
            <person name="Martin R."/>
            <person name="McLaughlin D.J."/>
            <person name="Morgenstern I."/>
            <person name="Morin E."/>
            <person name="Murat C."/>
            <person name="Nagy L.G."/>
            <person name="Nolan M."/>
            <person name="Ohm R.A."/>
            <person name="Patyshakuliyeva A."/>
            <person name="Rokas A."/>
            <person name="Ruiz-Duenas F.J."/>
            <person name="Sabat G."/>
            <person name="Salamov A."/>
            <person name="Samejima M."/>
            <person name="Schmutz J."/>
            <person name="Slot J.C."/>
            <person name="St John F."/>
            <person name="Stenlid J."/>
            <person name="Sun H."/>
            <person name="Sun S."/>
            <person name="Syed K."/>
            <person name="Tsang A."/>
            <person name="Wiebenga A."/>
            <person name="Young D."/>
            <person name="Pisabarro A."/>
            <person name="Eastwood D.C."/>
            <person name="Martin F."/>
            <person name="Cullen D."/>
            <person name="Grigoriev I.V."/>
            <person name="Hibbett D.S."/>
        </authorList>
    </citation>
    <scope>NUCLEOTIDE SEQUENCE [LARGE SCALE GENOMIC DNA]</scope>
    <source>
        <strain evidence="2 3">ATCC 11539</strain>
    </source>
</reference>
<organism evidence="2 3">
    <name type="scientific">Gloeophyllum trabeum (strain ATCC 11539 / FP-39264 / Madison 617)</name>
    <name type="common">Brown rot fungus</name>
    <dbReference type="NCBI Taxonomy" id="670483"/>
    <lineage>
        <taxon>Eukaryota</taxon>
        <taxon>Fungi</taxon>
        <taxon>Dikarya</taxon>
        <taxon>Basidiomycota</taxon>
        <taxon>Agaricomycotina</taxon>
        <taxon>Agaricomycetes</taxon>
        <taxon>Gloeophyllales</taxon>
        <taxon>Gloeophyllaceae</taxon>
        <taxon>Gloeophyllum</taxon>
    </lineage>
</organism>
<dbReference type="OrthoDB" id="2799468at2759"/>
<gene>
    <name evidence="2" type="ORF">GLOTRDRAFT_128844</name>
</gene>
<dbReference type="HOGENOM" id="CLU_2210326_0_0_1"/>
<dbReference type="AlphaFoldDB" id="S7RRM5"/>
<dbReference type="STRING" id="670483.S7RRM5"/>
<dbReference type="KEGG" id="gtr:GLOTRDRAFT_128844"/>
<accession>S7RRM5</accession>